<protein>
    <submittedName>
        <fullName evidence="2">Uncharacterized protein</fullName>
    </submittedName>
</protein>
<organism evidence="2 3">
    <name type="scientific">Ganoderma sinense ZZ0214-1</name>
    <dbReference type="NCBI Taxonomy" id="1077348"/>
    <lineage>
        <taxon>Eukaryota</taxon>
        <taxon>Fungi</taxon>
        <taxon>Dikarya</taxon>
        <taxon>Basidiomycota</taxon>
        <taxon>Agaricomycotina</taxon>
        <taxon>Agaricomycetes</taxon>
        <taxon>Polyporales</taxon>
        <taxon>Polyporaceae</taxon>
        <taxon>Ganoderma</taxon>
    </lineage>
</organism>
<evidence type="ECO:0000313" key="3">
    <source>
        <dbReference type="Proteomes" id="UP000230002"/>
    </source>
</evidence>
<evidence type="ECO:0000313" key="2">
    <source>
        <dbReference type="EMBL" id="PIL34470.1"/>
    </source>
</evidence>
<reference evidence="2 3" key="1">
    <citation type="journal article" date="2015" name="Sci. Rep.">
        <title>Chromosome-level genome map provides insights into diverse defense mechanisms in the medicinal fungus Ganoderma sinense.</title>
        <authorList>
            <person name="Zhu Y."/>
            <person name="Xu J."/>
            <person name="Sun C."/>
            <person name="Zhou S."/>
            <person name="Xu H."/>
            <person name="Nelson D.R."/>
            <person name="Qian J."/>
            <person name="Song J."/>
            <person name="Luo H."/>
            <person name="Xiang L."/>
            <person name="Li Y."/>
            <person name="Xu Z."/>
            <person name="Ji A."/>
            <person name="Wang L."/>
            <person name="Lu S."/>
            <person name="Hayward A."/>
            <person name="Sun W."/>
            <person name="Li X."/>
            <person name="Schwartz D.C."/>
            <person name="Wang Y."/>
            <person name="Chen S."/>
        </authorList>
    </citation>
    <scope>NUCLEOTIDE SEQUENCE [LARGE SCALE GENOMIC DNA]</scope>
    <source>
        <strain evidence="2 3">ZZ0214-1</strain>
    </source>
</reference>
<gene>
    <name evidence="2" type="ORF">GSI_03247</name>
</gene>
<dbReference type="AlphaFoldDB" id="A0A2G8SL38"/>
<sequence>MSLSVNKPLTETGSASSQGPSQQTPRTPNVTQSLPLALAGHVHVLINHYWQDSSFRPNSPFRRHASKQPGTIMTFFAAWEGPVRWWHKGAPQVRNSDQLGSLLVLTVVVAQGPGSYLDAEYGACITVSDRSDQDIDCIVKKPGAVAGHLERDSQVRFTRSGCLGSGKSVLWTSDCSNSWVQMGEENP</sequence>
<keyword evidence="3" id="KW-1185">Reference proteome</keyword>
<name>A0A2G8SL38_9APHY</name>
<dbReference type="EMBL" id="AYKW01000005">
    <property type="protein sequence ID" value="PIL34470.1"/>
    <property type="molecule type" value="Genomic_DNA"/>
</dbReference>
<feature type="region of interest" description="Disordered" evidence="1">
    <location>
        <begin position="1"/>
        <end position="30"/>
    </location>
</feature>
<evidence type="ECO:0000256" key="1">
    <source>
        <dbReference type="SAM" id="MobiDB-lite"/>
    </source>
</evidence>
<proteinExistence type="predicted"/>
<accession>A0A2G8SL38</accession>
<comment type="caution">
    <text evidence="2">The sequence shown here is derived from an EMBL/GenBank/DDBJ whole genome shotgun (WGS) entry which is preliminary data.</text>
</comment>
<dbReference type="Proteomes" id="UP000230002">
    <property type="component" value="Unassembled WGS sequence"/>
</dbReference>